<accession>A0A840RZG5</accession>
<dbReference type="Gene3D" id="3.40.50.150">
    <property type="entry name" value="Vaccinia Virus protein VP39"/>
    <property type="match status" value="1"/>
</dbReference>
<dbReference type="CDD" id="cd02440">
    <property type="entry name" value="AdoMet_MTases"/>
    <property type="match status" value="1"/>
</dbReference>
<proteinExistence type="predicted"/>
<name>A0A840RZG5_9BURK</name>
<dbReference type="Pfam" id="PF13649">
    <property type="entry name" value="Methyltransf_25"/>
    <property type="match status" value="1"/>
</dbReference>
<dbReference type="GO" id="GO:0032259">
    <property type="term" value="P:methylation"/>
    <property type="evidence" value="ECO:0007669"/>
    <property type="project" value="UniProtKB-KW"/>
</dbReference>
<dbReference type="EMBL" id="JACHHQ010000009">
    <property type="protein sequence ID" value="MBB5201881.1"/>
    <property type="molecule type" value="Genomic_DNA"/>
</dbReference>
<keyword evidence="3" id="KW-1185">Reference proteome</keyword>
<evidence type="ECO:0000313" key="3">
    <source>
        <dbReference type="Proteomes" id="UP000571084"/>
    </source>
</evidence>
<comment type="caution">
    <text evidence="2">The sequence shown here is derived from an EMBL/GenBank/DDBJ whole genome shotgun (WGS) entry which is preliminary data.</text>
</comment>
<keyword evidence="2" id="KW-0808">Transferase</keyword>
<dbReference type="Proteomes" id="UP000571084">
    <property type="component" value="Unassembled WGS sequence"/>
</dbReference>
<sequence>MIITPDVVARPSISPDLPVSSWIRRFAKAIPAGPVLDLACGEGRHSFYLAAMGKTILAVDRNADMLARIAAKEIATRQIDLEAGDTARLAELLKPLSFAGIVVTNYLHRPLVPLMLNSIADQGVLLYETFAEGNQQFGRPSNPDFLLNSGELLQWLIADAGQTWQVLAYEEGYVETPKPAMIQRIFAKKGTGTAFAGLQLE</sequence>
<feature type="domain" description="Methyltransferase" evidence="1">
    <location>
        <begin position="35"/>
        <end position="108"/>
    </location>
</feature>
<keyword evidence="2" id="KW-0489">Methyltransferase</keyword>
<organism evidence="2 3">
    <name type="scientific">Glaciimonas immobilis</name>
    <dbReference type="NCBI Taxonomy" id="728004"/>
    <lineage>
        <taxon>Bacteria</taxon>
        <taxon>Pseudomonadati</taxon>
        <taxon>Pseudomonadota</taxon>
        <taxon>Betaproteobacteria</taxon>
        <taxon>Burkholderiales</taxon>
        <taxon>Oxalobacteraceae</taxon>
        <taxon>Glaciimonas</taxon>
    </lineage>
</organism>
<dbReference type="InterPro" id="IPR029063">
    <property type="entry name" value="SAM-dependent_MTases_sf"/>
</dbReference>
<dbReference type="AlphaFoldDB" id="A0A840RZG5"/>
<reference evidence="2 3" key="1">
    <citation type="submission" date="2020-08" db="EMBL/GenBank/DDBJ databases">
        <title>Genomic Encyclopedia of Type Strains, Phase IV (KMG-IV): sequencing the most valuable type-strain genomes for metagenomic binning, comparative biology and taxonomic classification.</title>
        <authorList>
            <person name="Goeker M."/>
        </authorList>
    </citation>
    <scope>NUCLEOTIDE SEQUENCE [LARGE SCALE GENOMIC DNA]</scope>
    <source>
        <strain evidence="2 3">DSM 23240</strain>
    </source>
</reference>
<dbReference type="GO" id="GO:0008168">
    <property type="term" value="F:methyltransferase activity"/>
    <property type="evidence" value="ECO:0007669"/>
    <property type="project" value="UniProtKB-KW"/>
</dbReference>
<dbReference type="RefSeq" id="WP_311734907.1">
    <property type="nucleotide sequence ID" value="NZ_JAAOZT010000005.1"/>
</dbReference>
<evidence type="ECO:0000313" key="2">
    <source>
        <dbReference type="EMBL" id="MBB5201881.1"/>
    </source>
</evidence>
<protein>
    <submittedName>
        <fullName evidence="2">SAM-dependent methyltransferase</fullName>
    </submittedName>
</protein>
<evidence type="ECO:0000259" key="1">
    <source>
        <dbReference type="Pfam" id="PF13649"/>
    </source>
</evidence>
<dbReference type="SUPFAM" id="SSF53335">
    <property type="entry name" value="S-adenosyl-L-methionine-dependent methyltransferases"/>
    <property type="match status" value="1"/>
</dbReference>
<gene>
    <name evidence="2" type="ORF">HNR39_003743</name>
</gene>
<dbReference type="InterPro" id="IPR041698">
    <property type="entry name" value="Methyltransf_25"/>
</dbReference>